<organism evidence="1 2">
    <name type="scientific">Sistotremastrum suecicum HHB10207 ss-3</name>
    <dbReference type="NCBI Taxonomy" id="1314776"/>
    <lineage>
        <taxon>Eukaryota</taxon>
        <taxon>Fungi</taxon>
        <taxon>Dikarya</taxon>
        <taxon>Basidiomycota</taxon>
        <taxon>Agaricomycotina</taxon>
        <taxon>Agaricomycetes</taxon>
        <taxon>Sistotremastrales</taxon>
        <taxon>Sistotremastraceae</taxon>
        <taxon>Sistotremastrum</taxon>
    </lineage>
</organism>
<name>A0A166H543_9AGAM</name>
<proteinExistence type="predicted"/>
<dbReference type="AlphaFoldDB" id="A0A166H543"/>
<sequence length="520" mass="59149">MLSMNTESNTDRSSIAVDVVAPIIKTGIESCPNEILCEIFELYQTDSLIDARDGVADAFDWWTILHVSSKWRRVIVNNPVFWLEIWTTWPPKIVELYETRIKNGPLRIFKFRDSKYRYDIEGNTTARLLALYTERIHAFYVEWRTYAHTGWEDLSKFMERAVGDNLFPRLTQLHLVSSYESVVRLKRLNAPMLRSLVLIGVILNPSTFPSLAHLTTLHSEHSKLTDEDLIALLEACPRIESCGIKFAHVNDPYARDPDSPTDSDPDPRSVLLPRVRISLGALQDLTIDGMHWSCMTKVLNHFDIPSAAKTELVPLIRAGEDKPSETLSAVVPSRDSLYNSIEVSSPTREITFYNSSTPGSFAFKISDKIQYHLSLCADITALTTSLTYLSLPSSIGIHLSSISIVGLPTDSFPRIVDIWAAFSSLPNIEKLSLLECRDIDDFFLAFKFETETMPCPRLKGLDLRNSYFEGEVLLEFLRDRQEEDEVANIEWIRLVEGFFGEEILEEMLPELRGFVTVIVD</sequence>
<accession>A0A166H543</accession>
<evidence type="ECO:0000313" key="1">
    <source>
        <dbReference type="EMBL" id="KZT42349.1"/>
    </source>
</evidence>
<dbReference type="Proteomes" id="UP000076798">
    <property type="component" value="Unassembled WGS sequence"/>
</dbReference>
<dbReference type="InterPro" id="IPR032675">
    <property type="entry name" value="LRR_dom_sf"/>
</dbReference>
<dbReference type="Gene3D" id="3.80.10.10">
    <property type="entry name" value="Ribonuclease Inhibitor"/>
    <property type="match status" value="1"/>
</dbReference>
<dbReference type="EMBL" id="KV428014">
    <property type="protein sequence ID" value="KZT42349.1"/>
    <property type="molecule type" value="Genomic_DNA"/>
</dbReference>
<dbReference type="SUPFAM" id="SSF52047">
    <property type="entry name" value="RNI-like"/>
    <property type="match status" value="1"/>
</dbReference>
<keyword evidence="2" id="KW-1185">Reference proteome</keyword>
<protein>
    <submittedName>
        <fullName evidence="1">Uncharacterized protein</fullName>
    </submittedName>
</protein>
<gene>
    <name evidence="1" type="ORF">SISSUDRAFT_1125772</name>
</gene>
<evidence type="ECO:0000313" key="2">
    <source>
        <dbReference type="Proteomes" id="UP000076798"/>
    </source>
</evidence>
<dbReference type="STRING" id="1314776.A0A166H543"/>
<reference evidence="1 2" key="1">
    <citation type="journal article" date="2016" name="Mol. Biol. Evol.">
        <title>Comparative Genomics of Early-Diverging Mushroom-Forming Fungi Provides Insights into the Origins of Lignocellulose Decay Capabilities.</title>
        <authorList>
            <person name="Nagy L.G."/>
            <person name="Riley R."/>
            <person name="Tritt A."/>
            <person name="Adam C."/>
            <person name="Daum C."/>
            <person name="Floudas D."/>
            <person name="Sun H."/>
            <person name="Yadav J.S."/>
            <person name="Pangilinan J."/>
            <person name="Larsson K.H."/>
            <person name="Matsuura K."/>
            <person name="Barry K."/>
            <person name="Labutti K."/>
            <person name="Kuo R."/>
            <person name="Ohm R.A."/>
            <person name="Bhattacharya S.S."/>
            <person name="Shirouzu T."/>
            <person name="Yoshinaga Y."/>
            <person name="Martin F.M."/>
            <person name="Grigoriev I.V."/>
            <person name="Hibbett D.S."/>
        </authorList>
    </citation>
    <scope>NUCLEOTIDE SEQUENCE [LARGE SCALE GENOMIC DNA]</scope>
    <source>
        <strain evidence="1 2">HHB10207 ss-3</strain>
    </source>
</reference>